<keyword evidence="3" id="KW-1185">Reference proteome</keyword>
<name>A0A7Z1DW91_9GAMM</name>
<evidence type="ECO:0000313" key="3">
    <source>
        <dbReference type="Proteomes" id="UP000216984"/>
    </source>
</evidence>
<dbReference type="RefSeq" id="WP_094625003.1">
    <property type="nucleotide sequence ID" value="NZ_NEFY01000006.1"/>
</dbReference>
<evidence type="ECO:0000313" key="2">
    <source>
        <dbReference type="EMBL" id="OZC35975.1"/>
    </source>
</evidence>
<gene>
    <name evidence="2" type="ORF">B9Q17_17190</name>
</gene>
<dbReference type="EMBL" id="NEFY01000006">
    <property type="protein sequence ID" value="OZC35975.1"/>
    <property type="molecule type" value="Genomic_DNA"/>
</dbReference>
<proteinExistence type="predicted"/>
<reference evidence="2 3" key="1">
    <citation type="submission" date="2017-06" db="EMBL/GenBank/DDBJ databases">
        <title>Draft genome sequence of the halophilic bacterium Marinobacter vinifirmus FB1.</title>
        <authorList>
            <person name="Stepanov V.G."/>
            <person name="Roberts D.J."/>
            <person name="Fox G.E."/>
        </authorList>
    </citation>
    <scope>NUCLEOTIDE SEQUENCE [LARGE SCALE GENOMIC DNA]</scope>
    <source>
        <strain evidence="2 3">FB1</strain>
    </source>
</reference>
<feature type="transmembrane region" description="Helical" evidence="1">
    <location>
        <begin position="262"/>
        <end position="279"/>
    </location>
</feature>
<keyword evidence="1" id="KW-0812">Transmembrane</keyword>
<accession>A0A7Z1DW91</accession>
<organism evidence="2 3">
    <name type="scientific">Marinobacter vinifirmus</name>
    <dbReference type="NCBI Taxonomy" id="355591"/>
    <lineage>
        <taxon>Bacteria</taxon>
        <taxon>Pseudomonadati</taxon>
        <taxon>Pseudomonadota</taxon>
        <taxon>Gammaproteobacteria</taxon>
        <taxon>Pseudomonadales</taxon>
        <taxon>Marinobacteraceae</taxon>
        <taxon>Marinobacter</taxon>
    </lineage>
</organism>
<evidence type="ECO:0000256" key="1">
    <source>
        <dbReference type="SAM" id="Phobius"/>
    </source>
</evidence>
<dbReference type="AlphaFoldDB" id="A0A7Z1DW91"/>
<dbReference type="Proteomes" id="UP000216984">
    <property type="component" value="Unassembled WGS sequence"/>
</dbReference>
<comment type="caution">
    <text evidence="2">The sequence shown here is derived from an EMBL/GenBank/DDBJ whole genome shotgun (WGS) entry which is preliminary data.</text>
</comment>
<keyword evidence="1" id="KW-1133">Transmembrane helix</keyword>
<protein>
    <submittedName>
        <fullName evidence="2">Uncharacterized protein</fullName>
    </submittedName>
</protein>
<keyword evidence="1" id="KW-0472">Membrane</keyword>
<sequence>MVDKWSTRRKGDYELRLTRTVNTPGRYSVELYLFIPPETTLSARTLSEQQFFFGSVDHSFGLMGLQGGDRAVKNDESFALLSPYFEIANSSWLLRYKASMGRLRGQLNNTDTPGETIARALRLSQAFAQRMRETQPSRDRQKRYLRQMDIYFSWFAEQFFLECMTRDSFSELDEALRQSITDFLQQERTHRKEQDYLRDFQGTPTALWNRMSLYDRLLEYPISLRPKVAELGSGTRKLVKAATTMFIMSILTYMLFNVRNASETLSITLLLVIALMYGVRDMVREDMINVITRRLRRGKPRWRIRLRMPYTRQQVARQLVWVDYRNLSDLPQVVASAIGRSANNDDAQVICYRSLLKPDKDTLEHDEIRERITLDFEALCEMIKVSRDRLYVCEEDEESGFSVQVHPIERQQDFHLLLVSEQPGQDQSSAQLWRLRLGNSGIVQSKSKEPNWPSPEEQMKRSWWDRITAVLKKN</sequence>